<accession>A0A8E2ATX9</accession>
<reference evidence="2 3" key="1">
    <citation type="submission" date="2016-07" db="EMBL/GenBank/DDBJ databases">
        <title>Draft genome of the white-rot fungus Obba rivulosa 3A-2.</title>
        <authorList>
            <consortium name="DOE Joint Genome Institute"/>
            <person name="Miettinen O."/>
            <person name="Riley R."/>
            <person name="Acob R."/>
            <person name="Barry K."/>
            <person name="Cullen D."/>
            <person name="De Vries R."/>
            <person name="Hainaut M."/>
            <person name="Hatakka A."/>
            <person name="Henrissat B."/>
            <person name="Hilden K."/>
            <person name="Kuo R."/>
            <person name="Labutti K."/>
            <person name="Lipzen A."/>
            <person name="Makela M.R."/>
            <person name="Sandor L."/>
            <person name="Spatafora J.W."/>
            <person name="Grigoriev I.V."/>
            <person name="Hibbett D.S."/>
        </authorList>
    </citation>
    <scope>NUCLEOTIDE SEQUENCE [LARGE SCALE GENOMIC DNA]</scope>
    <source>
        <strain evidence="2 3">3A-2</strain>
    </source>
</reference>
<feature type="region of interest" description="Disordered" evidence="1">
    <location>
        <begin position="56"/>
        <end position="81"/>
    </location>
</feature>
<evidence type="ECO:0000313" key="2">
    <source>
        <dbReference type="EMBL" id="OCH90918.1"/>
    </source>
</evidence>
<dbReference type="Proteomes" id="UP000250043">
    <property type="component" value="Unassembled WGS sequence"/>
</dbReference>
<feature type="compositionally biased region" description="Acidic residues" evidence="1">
    <location>
        <begin position="233"/>
        <end position="258"/>
    </location>
</feature>
<protein>
    <submittedName>
        <fullName evidence="2">Uncharacterized protein</fullName>
    </submittedName>
</protein>
<proteinExistence type="predicted"/>
<dbReference type="AlphaFoldDB" id="A0A8E2ATX9"/>
<dbReference type="OrthoDB" id="10631551at2759"/>
<evidence type="ECO:0000256" key="1">
    <source>
        <dbReference type="SAM" id="MobiDB-lite"/>
    </source>
</evidence>
<feature type="compositionally biased region" description="Polar residues" evidence="1">
    <location>
        <begin position="56"/>
        <end position="74"/>
    </location>
</feature>
<feature type="region of interest" description="Disordered" evidence="1">
    <location>
        <begin position="202"/>
        <end position="221"/>
    </location>
</feature>
<dbReference type="EMBL" id="KV722395">
    <property type="protein sequence ID" value="OCH90918.1"/>
    <property type="molecule type" value="Genomic_DNA"/>
</dbReference>
<organism evidence="2 3">
    <name type="scientific">Obba rivulosa</name>
    <dbReference type="NCBI Taxonomy" id="1052685"/>
    <lineage>
        <taxon>Eukaryota</taxon>
        <taxon>Fungi</taxon>
        <taxon>Dikarya</taxon>
        <taxon>Basidiomycota</taxon>
        <taxon>Agaricomycotina</taxon>
        <taxon>Agaricomycetes</taxon>
        <taxon>Polyporales</taxon>
        <taxon>Gelatoporiaceae</taxon>
        <taxon>Obba</taxon>
    </lineage>
</organism>
<keyword evidence="3" id="KW-1185">Reference proteome</keyword>
<feature type="region of interest" description="Disordered" evidence="1">
    <location>
        <begin position="227"/>
        <end position="263"/>
    </location>
</feature>
<evidence type="ECO:0000313" key="3">
    <source>
        <dbReference type="Proteomes" id="UP000250043"/>
    </source>
</evidence>
<gene>
    <name evidence="2" type="ORF">OBBRIDRAFT_792829</name>
</gene>
<name>A0A8E2ATX9_9APHY</name>
<sequence>MNHILAISSSIFAWNEDKEKIVAAIVRKRAQDNTSATRKSTDGLYISVDHISNASRAHPQAQATSCHSSYPRRNSASSITSTTSKCSSISVSSSSHLGLSASTSLTSSLATRGSRLPLWSTRCRHDLINDDEEPGIRYDHKDNLGPSWAEKVGVWKAQTQDTGISEPVGNINTDALDAGEDGESSNIAISCAYALLEDEDDAPTKWRPTRGRVRTPAPPLMRLLRTQSGGNAEAEDQSYLDLGDDDDEGDVSGSDEEQSEHAVASSVALLPAVPTLDPLALCMSTLPYKPDVAVSGWAADFDVIPHGSTSLLLTTF</sequence>